<evidence type="ECO:0000256" key="1">
    <source>
        <dbReference type="SAM" id="MobiDB-lite"/>
    </source>
</evidence>
<organism evidence="2 3">
    <name type="scientific">Haematococcus lacustris</name>
    <name type="common">Green alga</name>
    <name type="synonym">Haematococcus pluvialis</name>
    <dbReference type="NCBI Taxonomy" id="44745"/>
    <lineage>
        <taxon>Eukaryota</taxon>
        <taxon>Viridiplantae</taxon>
        <taxon>Chlorophyta</taxon>
        <taxon>core chlorophytes</taxon>
        <taxon>Chlorophyceae</taxon>
        <taxon>CS clade</taxon>
        <taxon>Chlamydomonadales</taxon>
        <taxon>Haematococcaceae</taxon>
        <taxon>Haematococcus</taxon>
    </lineage>
</organism>
<keyword evidence="3" id="KW-1185">Reference proteome</keyword>
<proteinExistence type="predicted"/>
<sequence>MSTDSTCEHQAVCHMLQVFNRELGNPAEDFSNSCYDATVRFQGYDESSGLPLFQALYLPQGKVYSWDVCQVQPGAPVEVQWRVEQRHPFGWWAGVVREVRTRSVIVEFQQVEVNEDVRFGYLGGLRLLSPVESQQWQAQHLAVPELQPALGSGHRPEPETVIRGVGSQ</sequence>
<dbReference type="AlphaFoldDB" id="A0A699YHZ6"/>
<name>A0A699YHZ6_HAELA</name>
<evidence type="ECO:0000313" key="3">
    <source>
        <dbReference type="Proteomes" id="UP000485058"/>
    </source>
</evidence>
<comment type="caution">
    <text evidence="2">The sequence shown here is derived from an EMBL/GenBank/DDBJ whole genome shotgun (WGS) entry which is preliminary data.</text>
</comment>
<protein>
    <submittedName>
        <fullName evidence="2">F-box protein isoform X1</fullName>
    </submittedName>
</protein>
<gene>
    <name evidence="2" type="ORF">HaLaN_02308</name>
</gene>
<feature type="region of interest" description="Disordered" evidence="1">
    <location>
        <begin position="147"/>
        <end position="168"/>
    </location>
</feature>
<accession>A0A699YHZ6</accession>
<dbReference type="EMBL" id="BLLF01000099">
    <property type="protein sequence ID" value="GFH07498.1"/>
    <property type="molecule type" value="Genomic_DNA"/>
</dbReference>
<dbReference type="Gene3D" id="2.30.30.140">
    <property type="match status" value="1"/>
</dbReference>
<reference evidence="2 3" key="1">
    <citation type="submission" date="2020-02" db="EMBL/GenBank/DDBJ databases">
        <title>Draft genome sequence of Haematococcus lacustris strain NIES-144.</title>
        <authorList>
            <person name="Morimoto D."/>
            <person name="Nakagawa S."/>
            <person name="Yoshida T."/>
            <person name="Sawayama S."/>
        </authorList>
    </citation>
    <scope>NUCLEOTIDE SEQUENCE [LARGE SCALE GENOMIC DNA]</scope>
    <source>
        <strain evidence="2 3">NIES-144</strain>
    </source>
</reference>
<evidence type="ECO:0000313" key="2">
    <source>
        <dbReference type="EMBL" id="GFH07498.1"/>
    </source>
</evidence>
<dbReference type="Proteomes" id="UP000485058">
    <property type="component" value="Unassembled WGS sequence"/>
</dbReference>